<comment type="caution">
    <text evidence="1">The sequence shown here is derived from an EMBL/GenBank/DDBJ whole genome shotgun (WGS) entry which is preliminary data.</text>
</comment>
<evidence type="ECO:0000313" key="1">
    <source>
        <dbReference type="EMBL" id="KAF0852936.1"/>
    </source>
</evidence>
<protein>
    <submittedName>
        <fullName evidence="1">Putative mitochondrial protein</fullName>
    </submittedName>
</protein>
<keyword evidence="2" id="KW-1185">Reference proteome</keyword>
<organism evidence="1 2">
    <name type="scientific">Andalucia godoyi</name>
    <name type="common">Flagellate</name>
    <dbReference type="NCBI Taxonomy" id="505711"/>
    <lineage>
        <taxon>Eukaryota</taxon>
        <taxon>Discoba</taxon>
        <taxon>Jakobida</taxon>
        <taxon>Andalucina</taxon>
        <taxon>Andaluciidae</taxon>
        <taxon>Andalucia</taxon>
    </lineage>
</organism>
<evidence type="ECO:0000313" key="2">
    <source>
        <dbReference type="Proteomes" id="UP000799049"/>
    </source>
</evidence>
<proteinExistence type="predicted"/>
<sequence>MFRRFLSSASSDAFHSTRVDRRVRSVARHYGIFDDVVPCFTPSFAMEVSFGQGSSASSPSSVRYGNRLDDTVLSSKPSAVSLHGDCDVVLALDAGPATLGKSFSYASAGDVVNASPMLKRIIKAGGIHYSAHVASTVFNASLEKSKLLEEGKHLRLLWGVLANDSKDEFAEYQALKVVPASLETRRVVFAAFKGKHETAQKPQLSKLKEFAQTMRSQEKFDVPAFTSAFALEPVSIAFSLVSASKDAEKEAIDEFARQIHESQLASKPQSGGKRLRWIDA</sequence>
<reference evidence="1" key="1">
    <citation type="submission" date="2019-09" db="EMBL/GenBank/DDBJ databases">
        <title>The Mitochondrial Proteome of the Jakobid, Andalucia godoyi, a Protist With the Most Gene-Rich and Bacteria-Like Mitochondrial Genome.</title>
        <authorList>
            <person name="Gray M.W."/>
            <person name="Burger G."/>
            <person name="Derelle R."/>
            <person name="Klimes V."/>
            <person name="Leger M."/>
            <person name="Sarrasin M."/>
            <person name="Vlcek C."/>
            <person name="Roger A.J."/>
            <person name="Elias M."/>
            <person name="Lang B.F."/>
        </authorList>
    </citation>
    <scope>NUCLEOTIDE SEQUENCE</scope>
    <source>
        <strain evidence="1">And28</strain>
    </source>
</reference>
<dbReference type="Proteomes" id="UP000799049">
    <property type="component" value="Unassembled WGS sequence"/>
</dbReference>
<name>A0A8K0AIC7_ANDGO</name>
<dbReference type="AlphaFoldDB" id="A0A8K0AIC7"/>
<dbReference type="EMBL" id="VRVR01000009">
    <property type="protein sequence ID" value="KAF0852936.1"/>
    <property type="molecule type" value="Genomic_DNA"/>
</dbReference>
<gene>
    <name evidence="1" type="ORF">ANDGO_06036</name>
</gene>
<accession>A0A8K0AIC7</accession>